<name>A0ABY5DW80_9ACTN</name>
<evidence type="ECO:0000313" key="4">
    <source>
        <dbReference type="Proteomes" id="UP001056035"/>
    </source>
</evidence>
<reference evidence="3 4" key="1">
    <citation type="submission" date="2022-06" db="EMBL/GenBank/DDBJ databases">
        <title>Paraconexibacter antarcticus.</title>
        <authorList>
            <person name="Kim C.S."/>
        </authorList>
    </citation>
    <scope>NUCLEOTIDE SEQUENCE [LARGE SCALE GENOMIC DNA]</scope>
    <source>
        <strain evidence="3 4">02-257</strain>
    </source>
</reference>
<keyword evidence="1" id="KW-0175">Coiled coil</keyword>
<proteinExistence type="predicted"/>
<dbReference type="SMART" id="SM00422">
    <property type="entry name" value="HTH_MERR"/>
    <property type="match status" value="1"/>
</dbReference>
<dbReference type="RefSeq" id="WP_254572599.1">
    <property type="nucleotide sequence ID" value="NZ_CP098502.1"/>
</dbReference>
<evidence type="ECO:0000256" key="1">
    <source>
        <dbReference type="SAM" id="Coils"/>
    </source>
</evidence>
<dbReference type="EMBL" id="CP098502">
    <property type="protein sequence ID" value="UTI65921.1"/>
    <property type="molecule type" value="Genomic_DNA"/>
</dbReference>
<dbReference type="InterPro" id="IPR009061">
    <property type="entry name" value="DNA-bd_dom_put_sf"/>
</dbReference>
<protein>
    <submittedName>
        <fullName evidence="3">MerR family transcriptional regulator</fullName>
    </submittedName>
</protein>
<dbReference type="Proteomes" id="UP001056035">
    <property type="component" value="Chromosome"/>
</dbReference>
<dbReference type="SUPFAM" id="SSF46955">
    <property type="entry name" value="Putative DNA-binding domain"/>
    <property type="match status" value="1"/>
</dbReference>
<sequence length="381" mass="39763">MDNPGQTVSATEFAALTGVSRERLRTWERRHGYPVPVRVEGGARRYAVAEIARVVGIRRAVETGVPVGVAIAAEPGDAAEPIGDRAAAALAEHAPLAVVALSGPEPLIVRSVNAVVAARPDAPRPGDDLLALAPWYAEDPGFATLKRLFTDDLMAAPCTHPDWTGGLRPGAQSLAYRLPHELGRPPLVALIGIDTARERRTRQLLQDAEAELARVRDELETDRAFAAAAGAVADLFRTQRGASTLADAATILVRRLGAVDAGLAPSMGGALVLGRSARGLLGPDLVTAARFDDLADALREGAPAWMPAPVAAAFGAPTGLELLLVPLQAAGDGLGALLLLFDERSVLTEAGERLLRVTAGTIALALVRERVAGELRDPGAD</sequence>
<dbReference type="Gene3D" id="1.10.1660.10">
    <property type="match status" value="1"/>
</dbReference>
<keyword evidence="4" id="KW-1185">Reference proteome</keyword>
<dbReference type="Pfam" id="PF13411">
    <property type="entry name" value="MerR_1"/>
    <property type="match status" value="1"/>
</dbReference>
<evidence type="ECO:0000313" key="3">
    <source>
        <dbReference type="EMBL" id="UTI65921.1"/>
    </source>
</evidence>
<accession>A0ABY5DW80</accession>
<feature type="domain" description="HTH merR-type" evidence="2">
    <location>
        <begin position="12"/>
        <end position="76"/>
    </location>
</feature>
<evidence type="ECO:0000259" key="2">
    <source>
        <dbReference type="PROSITE" id="PS50937"/>
    </source>
</evidence>
<gene>
    <name evidence="3" type="ORF">NBH00_06835</name>
</gene>
<feature type="coiled-coil region" evidence="1">
    <location>
        <begin position="198"/>
        <end position="225"/>
    </location>
</feature>
<dbReference type="InterPro" id="IPR000551">
    <property type="entry name" value="MerR-type_HTH_dom"/>
</dbReference>
<dbReference type="PROSITE" id="PS50937">
    <property type="entry name" value="HTH_MERR_2"/>
    <property type="match status" value="1"/>
</dbReference>
<organism evidence="3 4">
    <name type="scientific">Paraconexibacter antarcticus</name>
    <dbReference type="NCBI Taxonomy" id="2949664"/>
    <lineage>
        <taxon>Bacteria</taxon>
        <taxon>Bacillati</taxon>
        <taxon>Actinomycetota</taxon>
        <taxon>Thermoleophilia</taxon>
        <taxon>Solirubrobacterales</taxon>
        <taxon>Paraconexibacteraceae</taxon>
        <taxon>Paraconexibacter</taxon>
    </lineage>
</organism>